<sequence>MISLPSFGQHLSTHIGTKLRTNDQICGSIAEKIAKFRASSMSQKGEGSFPHADNNMPQDRREELHQTSTSYMDQQRLHFAELNPGPTEKGCPQILPEETVTLAKSKKKSLLVPSDISATTWDKVPEKCPSSTLSCNSSQLHGRKDLEKQDVRIDDSTGVESSKVTKNSEDQQHCHFAFEGNVHVSKQSLSQNSSCSGEEFEHQLSPKCHSERDFGGQIGSCFGLKDEFESQTDEVDDIWDVIPLNLDNLSFEQADYQPNPEYISQNKCEQEVYRVTKAVPASAFLKMEVFDTPDEQNQTFKCGQLSFVVPSSCCCHESFMQRKDSSSEHEDCCETDDGADYSSAPKINNLTVCRDLKKSLSEPVKPKTDYCGSEKKSYKMASLQESQAWGRPQEDPQEESIIIIDSDSESDIDCMEKQERDKMRLPVDQQHHVNTNLTQGTEKCGLNQNEKCRQRISNDEHIIIILSDSDDDDYREISNIKETSILESMDNGNSEMAKSTLLNKKPLADFLKPRHDHASEHEKLKTSREVMPANCNSYESKRKANNDSQKKRVVSPEREDDDNDLHIPRSDLSAERKRVKTTVYNPRNNQKSKRLAEPDTPLGDSPVNIQPSHLSLDKGGFSSDPSKATSKNDLFTSRLRRFLREKRNKKTKPPGVYNAAVVKSDQSSLQPRRRVVSPKQRAPFFKSATSYSPFTPQNGTSSLTTPKSIQGTSHARTKIFGDWEKQHVPLRKERKFYKRAKHLRRTL</sequence>
<reference evidence="2" key="2">
    <citation type="submission" date="2016-06" db="EMBL/GenBank/DDBJ databases">
        <title>The genome of a short-lived fish provides insights into sex chromosome evolution and the genetic control of aging.</title>
        <authorList>
            <person name="Reichwald K."/>
            <person name="Felder M."/>
            <person name="Petzold A."/>
            <person name="Koch P."/>
            <person name="Groth M."/>
            <person name="Platzer M."/>
        </authorList>
    </citation>
    <scope>NUCLEOTIDE SEQUENCE</scope>
    <source>
        <tissue evidence="2">Brain</tissue>
    </source>
</reference>
<name>A0A1A8IQP8_NOTKU</name>
<evidence type="ECO:0000256" key="1">
    <source>
        <dbReference type="SAM" id="MobiDB-lite"/>
    </source>
</evidence>
<evidence type="ECO:0000313" key="2">
    <source>
        <dbReference type="EMBL" id="SBQ99667.1"/>
    </source>
</evidence>
<gene>
    <name evidence="2" type="primary">SI:DKEYP-94B4.1</name>
</gene>
<feature type="compositionally biased region" description="Basic and acidic residues" evidence="1">
    <location>
        <begin position="564"/>
        <end position="576"/>
    </location>
</feature>
<feature type="region of interest" description="Disordered" evidence="1">
    <location>
        <begin position="688"/>
        <end position="711"/>
    </location>
</feature>
<feature type="region of interest" description="Disordered" evidence="1">
    <location>
        <begin position="538"/>
        <end position="631"/>
    </location>
</feature>
<accession>A0A1A8IQP8</accession>
<protein>
    <submittedName>
        <fullName evidence="2">Si:dkeyp-94b4.1</fullName>
    </submittedName>
</protein>
<proteinExistence type="predicted"/>
<organism evidence="2">
    <name type="scientific">Nothobranchius kuhntae</name>
    <name type="common">Beira killifish</name>
    <dbReference type="NCBI Taxonomy" id="321403"/>
    <lineage>
        <taxon>Eukaryota</taxon>
        <taxon>Metazoa</taxon>
        <taxon>Chordata</taxon>
        <taxon>Craniata</taxon>
        <taxon>Vertebrata</taxon>
        <taxon>Euteleostomi</taxon>
        <taxon>Actinopterygii</taxon>
        <taxon>Neopterygii</taxon>
        <taxon>Teleostei</taxon>
        <taxon>Neoteleostei</taxon>
        <taxon>Acanthomorphata</taxon>
        <taxon>Ovalentaria</taxon>
        <taxon>Atherinomorphae</taxon>
        <taxon>Cyprinodontiformes</taxon>
        <taxon>Nothobranchiidae</taxon>
        <taxon>Nothobranchius</taxon>
    </lineage>
</organism>
<dbReference type="AlphaFoldDB" id="A0A1A8IQP8"/>
<feature type="compositionally biased region" description="Basic and acidic residues" evidence="1">
    <location>
        <begin position="539"/>
        <end position="557"/>
    </location>
</feature>
<feature type="region of interest" description="Disordered" evidence="1">
    <location>
        <begin position="39"/>
        <end position="70"/>
    </location>
</feature>
<reference evidence="2" key="1">
    <citation type="submission" date="2016-05" db="EMBL/GenBank/DDBJ databases">
        <authorList>
            <person name="Lavstsen T."/>
            <person name="Jespersen J.S."/>
        </authorList>
    </citation>
    <scope>NUCLEOTIDE SEQUENCE</scope>
    <source>
        <tissue evidence="2">Brain</tissue>
    </source>
</reference>
<dbReference type="EMBL" id="HAED01013222">
    <property type="protein sequence ID" value="SBQ99667.1"/>
    <property type="molecule type" value="Transcribed_RNA"/>
</dbReference>